<dbReference type="EMBL" id="BLWC01000001">
    <property type="protein sequence ID" value="GFM95291.1"/>
    <property type="molecule type" value="Genomic_DNA"/>
</dbReference>
<sequence length="77" mass="8820">MLPVDEPGDHHPPYIGQDIPDRLAVHRCTVRQHRTYVPGVKVWCHRQAFLAQVLPIVLEDRGDFADCAAKRIITRSH</sequence>
<reference evidence="1 2" key="1">
    <citation type="submission" date="2020-05" db="EMBL/GenBank/DDBJ databases">
        <title>Whole genome shotgun sequence of Streptomyces fulvorobeus NBRC 15897.</title>
        <authorList>
            <person name="Komaki H."/>
            <person name="Tamura T."/>
        </authorList>
    </citation>
    <scope>NUCLEOTIDE SEQUENCE [LARGE SCALE GENOMIC DNA]</scope>
    <source>
        <strain evidence="1 2">NBRC 15897</strain>
    </source>
</reference>
<dbReference type="Proteomes" id="UP000498980">
    <property type="component" value="Unassembled WGS sequence"/>
</dbReference>
<accession>A0A7J0BYJ6</accession>
<comment type="caution">
    <text evidence="1">The sequence shown here is derived from an EMBL/GenBank/DDBJ whole genome shotgun (WGS) entry which is preliminary data.</text>
</comment>
<evidence type="ECO:0000313" key="1">
    <source>
        <dbReference type="EMBL" id="GFM95291.1"/>
    </source>
</evidence>
<keyword evidence="2" id="KW-1185">Reference proteome</keyword>
<evidence type="ECO:0000313" key="2">
    <source>
        <dbReference type="Proteomes" id="UP000498980"/>
    </source>
</evidence>
<gene>
    <name evidence="1" type="ORF">Sfulv_01020</name>
</gene>
<proteinExistence type="predicted"/>
<name>A0A7J0BYJ6_9ACTN</name>
<dbReference type="AlphaFoldDB" id="A0A7J0BYJ6"/>
<protein>
    <submittedName>
        <fullName evidence="1">Uncharacterized protein</fullName>
    </submittedName>
</protein>
<organism evidence="1 2">
    <name type="scientific">Streptomyces fulvorobeus</name>
    <dbReference type="NCBI Taxonomy" id="284028"/>
    <lineage>
        <taxon>Bacteria</taxon>
        <taxon>Bacillati</taxon>
        <taxon>Actinomycetota</taxon>
        <taxon>Actinomycetes</taxon>
        <taxon>Kitasatosporales</taxon>
        <taxon>Streptomycetaceae</taxon>
        <taxon>Streptomyces</taxon>
    </lineage>
</organism>